<comment type="similarity">
    <text evidence="1">Belongs to the glutamine synthetase family.</text>
</comment>
<evidence type="ECO:0000259" key="2">
    <source>
        <dbReference type="PROSITE" id="PS51987"/>
    </source>
</evidence>
<evidence type="ECO:0000313" key="4">
    <source>
        <dbReference type="Proteomes" id="UP000673691"/>
    </source>
</evidence>
<dbReference type="OrthoDB" id="415358at2759"/>
<dbReference type="EMBL" id="JAEFCI010010360">
    <property type="protein sequence ID" value="KAG5457257.1"/>
    <property type="molecule type" value="Genomic_DNA"/>
</dbReference>
<dbReference type="Pfam" id="PF18318">
    <property type="entry name" value="Gln-synt_C-ter"/>
    <property type="match status" value="1"/>
</dbReference>
<gene>
    <name evidence="3" type="ORF">BJ554DRAFT_2778</name>
</gene>
<feature type="domain" description="GS catalytic" evidence="2">
    <location>
        <begin position="1"/>
        <end position="84"/>
    </location>
</feature>
<comment type="caution">
    <text evidence="3">The sequence shown here is derived from an EMBL/GenBank/DDBJ whole genome shotgun (WGS) entry which is preliminary data.</text>
</comment>
<dbReference type="InterPro" id="IPR008146">
    <property type="entry name" value="Gln_synth_cat_dom"/>
</dbReference>
<dbReference type="PANTHER" id="PTHR42974:SF1">
    <property type="entry name" value="TYPE-3 GLUTAMINE SYNTHETASE"/>
    <property type="match status" value="1"/>
</dbReference>
<dbReference type="AlphaFoldDB" id="A0A8H7ZPZ4"/>
<evidence type="ECO:0000256" key="1">
    <source>
        <dbReference type="PROSITE-ProRule" id="PRU01331"/>
    </source>
</evidence>
<reference evidence="3 4" key="1">
    <citation type="journal article" name="Sci. Rep.">
        <title>Genome-scale phylogenetic analyses confirm Olpidium as the closest living zoosporic fungus to the non-flagellated, terrestrial fungi.</title>
        <authorList>
            <person name="Chang Y."/>
            <person name="Rochon D."/>
            <person name="Sekimoto S."/>
            <person name="Wang Y."/>
            <person name="Chovatia M."/>
            <person name="Sandor L."/>
            <person name="Salamov A."/>
            <person name="Grigoriev I.V."/>
            <person name="Stajich J.E."/>
            <person name="Spatafora J.W."/>
        </authorList>
    </citation>
    <scope>NUCLEOTIDE SEQUENCE [LARGE SCALE GENOMIC DNA]</scope>
    <source>
        <strain evidence="3">S191</strain>
    </source>
</reference>
<protein>
    <recommendedName>
        <fullName evidence="2">GS catalytic domain-containing protein</fullName>
    </recommendedName>
</protein>
<name>A0A8H7ZPZ4_9FUNG</name>
<dbReference type="InterPro" id="IPR052725">
    <property type="entry name" value="GS_Type-3"/>
</dbReference>
<dbReference type="PANTHER" id="PTHR42974">
    <property type="entry name" value="GLUTAMINE SYNTHETASE"/>
    <property type="match status" value="1"/>
</dbReference>
<dbReference type="Proteomes" id="UP000673691">
    <property type="component" value="Unassembled WGS sequence"/>
</dbReference>
<organism evidence="3 4">
    <name type="scientific">Olpidium bornovanus</name>
    <dbReference type="NCBI Taxonomy" id="278681"/>
    <lineage>
        <taxon>Eukaryota</taxon>
        <taxon>Fungi</taxon>
        <taxon>Fungi incertae sedis</taxon>
        <taxon>Olpidiomycota</taxon>
        <taxon>Olpidiomycotina</taxon>
        <taxon>Olpidiomycetes</taxon>
        <taxon>Olpidiales</taxon>
        <taxon>Olpidiaceae</taxon>
        <taxon>Olpidium</taxon>
    </lineage>
</organism>
<sequence length="193" mass="21675">FEGDNYSAAWREEAAKRGLLNINNCPDAFAQLMNPVNFDMLTSPRFQLFSRKELLSRHHILLEKYVKDLLIEANMLKTMLKSQIVPAAFEYRRSVAEGAANLIACGGGAEPEVAALKRITPILAEVQKGVEYLEAVIVEVNESKDNVEKHACAANALIVPAMEAVREHVDLLETLVGDSYWPFPRYQELLFQI</sequence>
<dbReference type="InterPro" id="IPR040577">
    <property type="entry name" value="Gln-synt_C"/>
</dbReference>
<dbReference type="GO" id="GO:0004356">
    <property type="term" value="F:glutamine synthetase activity"/>
    <property type="evidence" value="ECO:0007669"/>
    <property type="project" value="InterPro"/>
</dbReference>
<accession>A0A8H7ZPZ4</accession>
<proteinExistence type="inferred from homology"/>
<feature type="non-terminal residue" evidence="3">
    <location>
        <position position="1"/>
    </location>
</feature>
<dbReference type="Gene3D" id="1.20.120.1560">
    <property type="match status" value="1"/>
</dbReference>
<keyword evidence="4" id="KW-1185">Reference proteome</keyword>
<evidence type="ECO:0000313" key="3">
    <source>
        <dbReference type="EMBL" id="KAG5457257.1"/>
    </source>
</evidence>
<dbReference type="PROSITE" id="PS51987">
    <property type="entry name" value="GS_CATALYTIC"/>
    <property type="match status" value="1"/>
</dbReference>